<dbReference type="SUPFAM" id="SSF54373">
    <property type="entry name" value="FAD-linked reductases, C-terminal domain"/>
    <property type="match status" value="1"/>
</dbReference>
<evidence type="ECO:0000256" key="1">
    <source>
        <dbReference type="ARBA" id="ARBA00010790"/>
    </source>
</evidence>
<dbReference type="Pfam" id="PF05199">
    <property type="entry name" value="GMC_oxred_C"/>
    <property type="match status" value="1"/>
</dbReference>
<dbReference type="SUPFAM" id="SSF51905">
    <property type="entry name" value="FAD/NAD(P)-binding domain"/>
    <property type="match status" value="1"/>
</dbReference>
<reference evidence="4" key="1">
    <citation type="journal article" date="2020" name="Stud. Mycol.">
        <title>101 Dothideomycetes genomes: a test case for predicting lifestyles and emergence of pathogens.</title>
        <authorList>
            <person name="Haridas S."/>
            <person name="Albert R."/>
            <person name="Binder M."/>
            <person name="Bloem J."/>
            <person name="Labutti K."/>
            <person name="Salamov A."/>
            <person name="Andreopoulos B."/>
            <person name="Baker S."/>
            <person name="Barry K."/>
            <person name="Bills G."/>
            <person name="Bluhm B."/>
            <person name="Cannon C."/>
            <person name="Castanera R."/>
            <person name="Culley D."/>
            <person name="Daum C."/>
            <person name="Ezra D."/>
            <person name="Gonzalez J."/>
            <person name="Henrissat B."/>
            <person name="Kuo A."/>
            <person name="Liang C."/>
            <person name="Lipzen A."/>
            <person name="Lutzoni F."/>
            <person name="Magnuson J."/>
            <person name="Mondo S."/>
            <person name="Nolan M."/>
            <person name="Ohm R."/>
            <person name="Pangilinan J."/>
            <person name="Park H.-J."/>
            <person name="Ramirez L."/>
            <person name="Alfaro M."/>
            <person name="Sun H."/>
            <person name="Tritt A."/>
            <person name="Yoshinaga Y."/>
            <person name="Zwiers L.-H."/>
            <person name="Turgeon B."/>
            <person name="Goodwin S."/>
            <person name="Spatafora J."/>
            <person name="Crous P."/>
            <person name="Grigoriev I."/>
        </authorList>
    </citation>
    <scope>NUCLEOTIDE SEQUENCE</scope>
    <source>
        <strain evidence="4">CBS 122367</strain>
    </source>
</reference>
<dbReference type="InterPro" id="IPR007867">
    <property type="entry name" value="GMC_OxRtase_C"/>
</dbReference>
<evidence type="ECO:0000313" key="4">
    <source>
        <dbReference type="EMBL" id="KAF2680128.1"/>
    </source>
</evidence>
<dbReference type="InterPro" id="IPR000172">
    <property type="entry name" value="GMC_OxRdtase_N"/>
</dbReference>
<evidence type="ECO:0000259" key="3">
    <source>
        <dbReference type="PROSITE" id="PS00624"/>
    </source>
</evidence>
<dbReference type="GO" id="GO:0050660">
    <property type="term" value="F:flavin adenine dinucleotide binding"/>
    <property type="evidence" value="ECO:0007669"/>
    <property type="project" value="InterPro"/>
</dbReference>
<feature type="chain" id="PRO_5026280673" evidence="2">
    <location>
        <begin position="26"/>
        <end position="618"/>
    </location>
</feature>
<evidence type="ECO:0000313" key="5">
    <source>
        <dbReference type="Proteomes" id="UP000799291"/>
    </source>
</evidence>
<dbReference type="Gene3D" id="3.50.50.60">
    <property type="entry name" value="FAD/NAD(P)-binding domain"/>
    <property type="match status" value="2"/>
</dbReference>
<dbReference type="Gene3D" id="3.30.560.10">
    <property type="entry name" value="Glucose Oxidase, domain 3"/>
    <property type="match status" value="1"/>
</dbReference>
<dbReference type="InterPro" id="IPR012132">
    <property type="entry name" value="GMC_OxRdtase"/>
</dbReference>
<dbReference type="GO" id="GO:0016614">
    <property type="term" value="F:oxidoreductase activity, acting on CH-OH group of donors"/>
    <property type="evidence" value="ECO:0007669"/>
    <property type="project" value="InterPro"/>
</dbReference>
<sequence length="618" mass="66963">MAPIFPLASGLITLALAGLSWSASAINNKTYEYIVVGSGPGGGPLAANLARAGHSVLLLEAGDDQTENVNVSQWLNFNLAGNDPATRWDFFVKHSDDEAREARYLHRTWRKPDGSFFVGIDAPAGSKPLGIYYPRAGTLGGCAMHNGCLTMNPNDVDWNDIAETTGDSSWSAKNMRKYLVKLEHAHYTSNYTHGYKGWLDTSLMDSGYNTSQDMKTLTTYATEQAGYSAASTEDLLLRDMNGDQPNRDNLIGPFGGVSHVNGLKRSSPGYYVRDTVAEKKYPLTLSLDTLATKIIIEKKGSKPKAVGIEYLQGKNLYSADPRYNAANKGVAGKAYATKEVIISGGAFNSPQLLLLSGIGPKAHLAKFKIPVIADLPGVGQQMADNYEAGILSLAKRAVTGMGEIFPAFWKSSKGAIRDIYMWCGSFSFEGFWPGFPNLPPDFTSTHGPNQYECALVHMNPRSQAGVVELTSTDPRAMPAVNLNFFKTGADEDLTAILEGVEWVRSWLAKANGSEPNALAPFQELHPCEGEIGKQNCTVESQKTFIKEQVYSHHASSSCRIGGDNDKFAVLDSKFRVRGVKGLRVVDASSFPKVPGGFPVLPTMMISEKATEVLLTEAA</sequence>
<dbReference type="PROSITE" id="PS00624">
    <property type="entry name" value="GMC_OXRED_2"/>
    <property type="match status" value="1"/>
</dbReference>
<dbReference type="PIRSF" id="PIRSF000137">
    <property type="entry name" value="Alcohol_oxidase"/>
    <property type="match status" value="1"/>
</dbReference>
<protein>
    <submittedName>
        <fullName evidence="4">GMC oxidoreductase</fullName>
    </submittedName>
</protein>
<evidence type="ECO:0000256" key="2">
    <source>
        <dbReference type="SAM" id="SignalP"/>
    </source>
</evidence>
<organism evidence="4 5">
    <name type="scientific">Lentithecium fluviatile CBS 122367</name>
    <dbReference type="NCBI Taxonomy" id="1168545"/>
    <lineage>
        <taxon>Eukaryota</taxon>
        <taxon>Fungi</taxon>
        <taxon>Dikarya</taxon>
        <taxon>Ascomycota</taxon>
        <taxon>Pezizomycotina</taxon>
        <taxon>Dothideomycetes</taxon>
        <taxon>Pleosporomycetidae</taxon>
        <taxon>Pleosporales</taxon>
        <taxon>Massarineae</taxon>
        <taxon>Lentitheciaceae</taxon>
        <taxon>Lentithecium</taxon>
    </lineage>
</organism>
<accession>A0A6G1IPV2</accession>
<keyword evidence="5" id="KW-1185">Reference proteome</keyword>
<dbReference type="EMBL" id="MU005598">
    <property type="protein sequence ID" value="KAF2680128.1"/>
    <property type="molecule type" value="Genomic_DNA"/>
</dbReference>
<feature type="signal peptide" evidence="2">
    <location>
        <begin position="1"/>
        <end position="25"/>
    </location>
</feature>
<dbReference type="OrthoDB" id="269227at2759"/>
<keyword evidence="2" id="KW-0732">Signal</keyword>
<dbReference type="Pfam" id="PF00732">
    <property type="entry name" value="GMC_oxred_N"/>
    <property type="match status" value="1"/>
</dbReference>
<dbReference type="AlphaFoldDB" id="A0A6G1IPV2"/>
<dbReference type="PANTHER" id="PTHR11552:SF80">
    <property type="entry name" value="GMC OXIDOREDUCTASE"/>
    <property type="match status" value="1"/>
</dbReference>
<dbReference type="PANTHER" id="PTHR11552">
    <property type="entry name" value="GLUCOSE-METHANOL-CHOLINE GMC OXIDOREDUCTASE"/>
    <property type="match status" value="1"/>
</dbReference>
<feature type="domain" description="Glucose-methanol-choline oxidoreductase N-terminal" evidence="3">
    <location>
        <begin position="345"/>
        <end position="359"/>
    </location>
</feature>
<gene>
    <name evidence="4" type="ORF">K458DRAFT_312363</name>
</gene>
<proteinExistence type="inferred from homology"/>
<comment type="similarity">
    <text evidence="1">Belongs to the GMC oxidoreductase family.</text>
</comment>
<dbReference type="Proteomes" id="UP000799291">
    <property type="component" value="Unassembled WGS sequence"/>
</dbReference>
<name>A0A6G1IPV2_9PLEO</name>
<dbReference type="InterPro" id="IPR036188">
    <property type="entry name" value="FAD/NAD-bd_sf"/>
</dbReference>